<evidence type="ECO:0000313" key="1">
    <source>
        <dbReference type="EMBL" id="ASA57805.1"/>
    </source>
</evidence>
<dbReference type="KEGG" id="vga:BSQ33_18915"/>
<dbReference type="EMBL" id="CP018836">
    <property type="protein sequence ID" value="ASA57805.1"/>
    <property type="molecule type" value="Genomic_DNA"/>
</dbReference>
<evidence type="ECO:0008006" key="3">
    <source>
        <dbReference type="Google" id="ProtNLM"/>
    </source>
</evidence>
<evidence type="ECO:0000313" key="2">
    <source>
        <dbReference type="Proteomes" id="UP000196708"/>
    </source>
</evidence>
<reference evidence="1 2" key="1">
    <citation type="submission" date="2016-12" db="EMBL/GenBank/DDBJ databases">
        <authorList>
            <person name="Song W.-J."/>
            <person name="Kurnit D.M."/>
        </authorList>
    </citation>
    <scope>NUCLEOTIDE SEQUENCE [LARGE SCALE GENOMIC DNA]</scope>
    <source>
        <strain evidence="1 2">ATCC 43942</strain>
    </source>
</reference>
<accession>A0A1Z2SKZ2</accession>
<proteinExistence type="predicted"/>
<dbReference type="OrthoDB" id="7054211at2"/>
<sequence length="404" mass="46322">MSVDWANRQRDTNKLVRIVAEYVFDQNEISAEQLYGLSKLSWITNSYEGENAGYLSSTKIPALAAIFNRDYDRLTIQEVAEDVAKIIKNPNVTEWILKHTGFTHFYKAYRNSVYEWVKDNFEVLLPMYKRAFLAQSSQDRRNIVIEIARSSGIPKANHPDQLMKPEYFLTPTFFTLDAEIKFPLINGNEWVKNLLKKLEVQGRSLPEQYDAMVELYGVGGIVDAADLDQVGRDIPDFISAPGKSAKKKLLEGKGTRSPSALPLKDENDVEVIKSSGTIKQRRIHNQLTNKLLDSLSSFTLLEGCDDSCMFDVLVWNYDSDENDLIIEVKSSIEKSNIRMAIGQLYDYWYELKGDKEPHISILLPERPDDRAIQFLDWMEIGMLWYEGDDLHTSSDWLNHIATVS</sequence>
<name>A0A1Z2SKZ2_VIBGA</name>
<dbReference type="AlphaFoldDB" id="A0A1Z2SKZ2"/>
<dbReference type="Proteomes" id="UP000196708">
    <property type="component" value="Chromosome 2"/>
</dbReference>
<dbReference type="RefSeq" id="WP_088134920.1">
    <property type="nucleotide sequence ID" value="NZ_CP018836.1"/>
</dbReference>
<protein>
    <recommendedName>
        <fullName evidence="3">Restriction endonuclease</fullName>
    </recommendedName>
</protein>
<organism evidence="1 2">
    <name type="scientific">Vibrio gazogenes</name>
    <dbReference type="NCBI Taxonomy" id="687"/>
    <lineage>
        <taxon>Bacteria</taxon>
        <taxon>Pseudomonadati</taxon>
        <taxon>Pseudomonadota</taxon>
        <taxon>Gammaproteobacteria</taxon>
        <taxon>Vibrionales</taxon>
        <taxon>Vibrionaceae</taxon>
        <taxon>Vibrio</taxon>
    </lineage>
</organism>
<gene>
    <name evidence="1" type="ORF">BSQ33_18915</name>
</gene>